<dbReference type="AlphaFoldDB" id="A0A448MZW4"/>
<keyword evidence="4" id="KW-1003">Cell membrane</keyword>
<feature type="transmembrane region" description="Helical" evidence="8">
    <location>
        <begin position="207"/>
        <end position="230"/>
    </location>
</feature>
<feature type="transmembrane region" description="Helical" evidence="8">
    <location>
        <begin position="256"/>
        <end position="282"/>
    </location>
</feature>
<evidence type="ECO:0000256" key="3">
    <source>
        <dbReference type="ARBA" id="ARBA00022448"/>
    </source>
</evidence>
<evidence type="ECO:0000313" key="10">
    <source>
        <dbReference type="Proteomes" id="UP000273044"/>
    </source>
</evidence>
<feature type="transmembrane region" description="Helical" evidence="8">
    <location>
        <begin position="109"/>
        <end position="131"/>
    </location>
</feature>
<dbReference type="Proteomes" id="UP000273044">
    <property type="component" value="Chromosome"/>
</dbReference>
<feature type="transmembrane region" description="Helical" evidence="8">
    <location>
        <begin position="325"/>
        <end position="344"/>
    </location>
</feature>
<comment type="similarity">
    <text evidence="2">Belongs to the binding-protein-dependent transport system permease family. FecCD subfamily.</text>
</comment>
<name>A0A448MZW4_9ACTN</name>
<evidence type="ECO:0000313" key="9">
    <source>
        <dbReference type="EMBL" id="VEH70681.1"/>
    </source>
</evidence>
<organism evidence="9 10">
    <name type="scientific">Arachnia propionica</name>
    <dbReference type="NCBI Taxonomy" id="1750"/>
    <lineage>
        <taxon>Bacteria</taxon>
        <taxon>Bacillati</taxon>
        <taxon>Actinomycetota</taxon>
        <taxon>Actinomycetes</taxon>
        <taxon>Propionibacteriales</taxon>
        <taxon>Propionibacteriaceae</taxon>
        <taxon>Arachnia</taxon>
    </lineage>
</organism>
<keyword evidence="7 8" id="KW-0472">Membrane</keyword>
<dbReference type="SUPFAM" id="SSF81345">
    <property type="entry name" value="ABC transporter involved in vitamin B12 uptake, BtuC"/>
    <property type="match status" value="1"/>
</dbReference>
<keyword evidence="5 8" id="KW-0812">Transmembrane</keyword>
<dbReference type="FunFam" id="1.10.3470.10:FF:000001">
    <property type="entry name" value="Vitamin B12 ABC transporter permease BtuC"/>
    <property type="match status" value="1"/>
</dbReference>
<dbReference type="InterPro" id="IPR037294">
    <property type="entry name" value="ABC_BtuC-like"/>
</dbReference>
<feature type="transmembrane region" description="Helical" evidence="8">
    <location>
        <begin position="137"/>
        <end position="155"/>
    </location>
</feature>
<evidence type="ECO:0000256" key="6">
    <source>
        <dbReference type="ARBA" id="ARBA00022989"/>
    </source>
</evidence>
<dbReference type="Gene3D" id="1.10.3470.10">
    <property type="entry name" value="ABC transporter involved in vitamin B12 uptake, BtuC"/>
    <property type="match status" value="1"/>
</dbReference>
<dbReference type="PANTHER" id="PTHR30472">
    <property type="entry name" value="FERRIC ENTEROBACTIN TRANSPORT SYSTEM PERMEASE PROTEIN"/>
    <property type="match status" value="1"/>
</dbReference>
<keyword evidence="10" id="KW-1185">Reference proteome</keyword>
<proteinExistence type="inferred from homology"/>
<dbReference type="GO" id="GO:0022857">
    <property type="term" value="F:transmembrane transporter activity"/>
    <property type="evidence" value="ECO:0007669"/>
    <property type="project" value="InterPro"/>
</dbReference>
<evidence type="ECO:0000256" key="1">
    <source>
        <dbReference type="ARBA" id="ARBA00004651"/>
    </source>
</evidence>
<gene>
    <name evidence="9" type="ORF">NCTC12967_01986</name>
</gene>
<feature type="transmembrane region" description="Helical" evidence="8">
    <location>
        <begin position="162"/>
        <end position="187"/>
    </location>
</feature>
<evidence type="ECO:0000256" key="8">
    <source>
        <dbReference type="SAM" id="Phobius"/>
    </source>
</evidence>
<evidence type="ECO:0000256" key="7">
    <source>
        <dbReference type="ARBA" id="ARBA00023136"/>
    </source>
</evidence>
<dbReference type="GO" id="GO:0005886">
    <property type="term" value="C:plasma membrane"/>
    <property type="evidence" value="ECO:0007669"/>
    <property type="project" value="UniProtKB-SubCell"/>
</dbReference>
<reference evidence="9 10" key="1">
    <citation type="submission" date="2018-12" db="EMBL/GenBank/DDBJ databases">
        <authorList>
            <consortium name="Pathogen Informatics"/>
        </authorList>
    </citation>
    <scope>NUCLEOTIDE SEQUENCE [LARGE SCALE GENOMIC DNA]</scope>
    <source>
        <strain evidence="9 10">NCTC12967</strain>
    </source>
</reference>
<evidence type="ECO:0000256" key="2">
    <source>
        <dbReference type="ARBA" id="ARBA00007935"/>
    </source>
</evidence>
<keyword evidence="6 8" id="KW-1133">Transmembrane helix</keyword>
<keyword evidence="3" id="KW-0813">Transport</keyword>
<feature type="transmembrane region" description="Helical" evidence="8">
    <location>
        <begin position="294"/>
        <end position="313"/>
    </location>
</feature>
<evidence type="ECO:0000256" key="5">
    <source>
        <dbReference type="ARBA" id="ARBA00022692"/>
    </source>
</evidence>
<feature type="transmembrane region" description="Helical" evidence="8">
    <location>
        <begin position="20"/>
        <end position="41"/>
    </location>
</feature>
<dbReference type="InterPro" id="IPR000522">
    <property type="entry name" value="ABC_transptr_permease_BtuC"/>
</dbReference>
<accession>A0A448MZW4</accession>
<dbReference type="Pfam" id="PF01032">
    <property type="entry name" value="FecCD"/>
    <property type="match status" value="1"/>
</dbReference>
<dbReference type="EMBL" id="LR134406">
    <property type="protein sequence ID" value="VEH70681.1"/>
    <property type="molecule type" value="Genomic_DNA"/>
</dbReference>
<dbReference type="CDD" id="cd06550">
    <property type="entry name" value="TM_ABC_iron-siderophores_like"/>
    <property type="match status" value="1"/>
</dbReference>
<evidence type="ECO:0000256" key="4">
    <source>
        <dbReference type="ARBA" id="ARBA00022475"/>
    </source>
</evidence>
<comment type="subcellular location">
    <subcellularLocation>
        <location evidence="1">Cell membrane</location>
        <topology evidence="1">Multi-pass membrane protein</topology>
    </subcellularLocation>
</comment>
<dbReference type="RefSeq" id="WP_061788399.1">
    <property type="nucleotide sequence ID" value="NZ_CAJZDL010000039.1"/>
</dbReference>
<dbReference type="PANTHER" id="PTHR30472:SF70">
    <property type="entry name" value="MOLYBDATE IMPORT SYSTEM PERMEASE PROTEIN MOLB"/>
    <property type="match status" value="1"/>
</dbReference>
<dbReference type="GeneID" id="64407438"/>
<feature type="transmembrane region" description="Helical" evidence="8">
    <location>
        <begin position="79"/>
        <end position="97"/>
    </location>
</feature>
<protein>
    <submittedName>
        <fullName evidence="9">Probable ABC transporter permease protein HI_1471</fullName>
    </submittedName>
</protein>
<sequence>MLTAIADHAWFGIRREVTVITVLVALILATLVAAMTTGSYATPPAQLWDIFTDLVSGRGVAKENSQALYVLTVIRIPRLLLALMVGGCLAVSGAAYQGLLRNPMVSPDILGVASGASTGAILCLLVGAPLWVTQGVAFAFGLGAVAVVLLLGRLIGRGSSKLLVLVLAGVVISSIFSAFTSLIKYIADSNDKLPTIVFWLMGSFARSGSWNNLIVLAVAMLLGAIPLMLLRHRMNVLSFGEEEAQSMGLDVRRARLVIICCATILTAAAVTLCGNIGWVGLILPHLMRLVVGPYYRFLLPSCLLAGGLFMLVVDNTVRILLPGEMPVGIVTSLIGAPLFIYLLFQGRKDWV</sequence>
<dbReference type="GO" id="GO:0033214">
    <property type="term" value="P:siderophore-iron import into cell"/>
    <property type="evidence" value="ECO:0007669"/>
    <property type="project" value="TreeGrafter"/>
</dbReference>